<sequence>MSQVLMIPTELMRTIRYPMGLCNMLPRENRAQFFLPGIKKEKRREQSKNKLWTSAEWKSCVTGVGLFGGMFLFLCNCSPGRSSSLYGQGLHKKKDRPNLI</sequence>
<keyword evidence="3" id="KW-1185">Reference proteome</keyword>
<dbReference type="AlphaFoldDB" id="A0AAV4S4W3"/>
<feature type="region of interest" description="Disordered" evidence="1">
    <location>
        <begin position="81"/>
        <end position="100"/>
    </location>
</feature>
<protein>
    <submittedName>
        <fullName evidence="2">Uncharacterized protein</fullName>
    </submittedName>
</protein>
<organism evidence="2 3">
    <name type="scientific">Caerostris extrusa</name>
    <name type="common">Bark spider</name>
    <name type="synonym">Caerostris bankana</name>
    <dbReference type="NCBI Taxonomy" id="172846"/>
    <lineage>
        <taxon>Eukaryota</taxon>
        <taxon>Metazoa</taxon>
        <taxon>Ecdysozoa</taxon>
        <taxon>Arthropoda</taxon>
        <taxon>Chelicerata</taxon>
        <taxon>Arachnida</taxon>
        <taxon>Araneae</taxon>
        <taxon>Araneomorphae</taxon>
        <taxon>Entelegynae</taxon>
        <taxon>Araneoidea</taxon>
        <taxon>Araneidae</taxon>
        <taxon>Caerostris</taxon>
    </lineage>
</organism>
<evidence type="ECO:0000256" key="1">
    <source>
        <dbReference type="SAM" id="MobiDB-lite"/>
    </source>
</evidence>
<name>A0AAV4S4W3_CAEEX</name>
<gene>
    <name evidence="2" type="ORF">CEXT_473351</name>
</gene>
<dbReference type="EMBL" id="BPLR01008825">
    <property type="protein sequence ID" value="GIY27530.1"/>
    <property type="molecule type" value="Genomic_DNA"/>
</dbReference>
<reference evidence="2 3" key="1">
    <citation type="submission" date="2021-06" db="EMBL/GenBank/DDBJ databases">
        <title>Caerostris extrusa draft genome.</title>
        <authorList>
            <person name="Kono N."/>
            <person name="Arakawa K."/>
        </authorList>
    </citation>
    <scope>NUCLEOTIDE SEQUENCE [LARGE SCALE GENOMIC DNA]</scope>
</reference>
<proteinExistence type="predicted"/>
<dbReference type="Proteomes" id="UP001054945">
    <property type="component" value="Unassembled WGS sequence"/>
</dbReference>
<evidence type="ECO:0000313" key="3">
    <source>
        <dbReference type="Proteomes" id="UP001054945"/>
    </source>
</evidence>
<evidence type="ECO:0000313" key="2">
    <source>
        <dbReference type="EMBL" id="GIY27530.1"/>
    </source>
</evidence>
<comment type="caution">
    <text evidence="2">The sequence shown here is derived from an EMBL/GenBank/DDBJ whole genome shotgun (WGS) entry which is preliminary data.</text>
</comment>
<accession>A0AAV4S4W3</accession>
<feature type="compositionally biased region" description="Basic residues" evidence="1">
    <location>
        <begin position="90"/>
        <end position="100"/>
    </location>
</feature>